<dbReference type="Gene3D" id="3.20.20.190">
    <property type="entry name" value="Phosphatidylinositol (PI) phosphodiesterase"/>
    <property type="match status" value="1"/>
</dbReference>
<sequence length="313" mass="33849">MFRRLGPAAVAALTPLPVLAPAALAPPVPTAQTVPVTQAVPADPLPDVPAGTALPVLHRTTGLVKVAHRGASAHAPENTLAAFRQARAMGADVFELDVRQTKDGRLILMHDTTLARTTDAERVFPARRPWRVRDFTLAEIRRLDAGSWWGPAHRGERVPTLREALRAMGDGPMGVLIEVKPPAGQPGVARRVATELRAGPTWLGTGRTVVQSFDRAFVRSFHRIAPDVPTAVLGNPTPAELPGIRRYARYVNPPHRNLTPAYVASAHRHGLRVYAWTVDDVATMRRLAAADVDGIVTNRPDLLWQATDPGLLA</sequence>
<dbReference type="PANTHER" id="PTHR46211">
    <property type="entry name" value="GLYCEROPHOSPHORYL DIESTER PHOSPHODIESTERASE"/>
    <property type="match status" value="1"/>
</dbReference>
<organism evidence="3 4">
    <name type="scientific">Actinomadura craniellae</name>
    <dbReference type="NCBI Taxonomy" id="2231787"/>
    <lineage>
        <taxon>Bacteria</taxon>
        <taxon>Bacillati</taxon>
        <taxon>Actinomycetota</taxon>
        <taxon>Actinomycetes</taxon>
        <taxon>Streptosporangiales</taxon>
        <taxon>Thermomonosporaceae</taxon>
        <taxon>Actinomadura</taxon>
    </lineage>
</organism>
<keyword evidence="1" id="KW-0732">Signal</keyword>
<protein>
    <submittedName>
        <fullName evidence="3">Glycerophosphodiester phosphodiesterase</fullName>
    </submittedName>
</protein>
<evidence type="ECO:0000259" key="2">
    <source>
        <dbReference type="PROSITE" id="PS51704"/>
    </source>
</evidence>
<evidence type="ECO:0000313" key="3">
    <source>
        <dbReference type="EMBL" id="RAY16450.1"/>
    </source>
</evidence>
<dbReference type="Proteomes" id="UP000251891">
    <property type="component" value="Unassembled WGS sequence"/>
</dbReference>
<evidence type="ECO:0000256" key="1">
    <source>
        <dbReference type="SAM" id="SignalP"/>
    </source>
</evidence>
<feature type="signal peptide" evidence="1">
    <location>
        <begin position="1"/>
        <end position="20"/>
    </location>
</feature>
<gene>
    <name evidence="3" type="ORF">DPM19_06155</name>
</gene>
<proteinExistence type="predicted"/>
<reference evidence="3 4" key="1">
    <citation type="submission" date="2018-06" db="EMBL/GenBank/DDBJ databases">
        <title>Actinomadura craniellae sp. nov. isolated from marine sponge Craniella sp.</title>
        <authorList>
            <person name="Li L."/>
            <person name="Xu Q.H."/>
            <person name="Lin H.W."/>
            <person name="Lu Y.H."/>
        </authorList>
    </citation>
    <scope>NUCLEOTIDE SEQUENCE [LARGE SCALE GENOMIC DNA]</scope>
    <source>
        <strain evidence="3 4">LHW63021</strain>
    </source>
</reference>
<dbReference type="SUPFAM" id="SSF51695">
    <property type="entry name" value="PLC-like phosphodiesterases"/>
    <property type="match status" value="1"/>
</dbReference>
<accession>A0A365HBD3</accession>
<dbReference type="EMBL" id="QLYX01000002">
    <property type="protein sequence ID" value="RAY16450.1"/>
    <property type="molecule type" value="Genomic_DNA"/>
</dbReference>
<dbReference type="InterPro" id="IPR030395">
    <property type="entry name" value="GP_PDE_dom"/>
</dbReference>
<dbReference type="PANTHER" id="PTHR46211:SF1">
    <property type="entry name" value="GLYCEROPHOSPHODIESTER PHOSPHODIESTERASE, CYTOPLASMIC"/>
    <property type="match status" value="1"/>
</dbReference>
<dbReference type="InterPro" id="IPR017946">
    <property type="entry name" value="PLC-like_Pdiesterase_TIM-brl"/>
</dbReference>
<dbReference type="PROSITE" id="PS51704">
    <property type="entry name" value="GP_PDE"/>
    <property type="match status" value="1"/>
</dbReference>
<dbReference type="AlphaFoldDB" id="A0A365HBD3"/>
<dbReference type="OrthoDB" id="9758957at2"/>
<dbReference type="GO" id="GO:0006629">
    <property type="term" value="P:lipid metabolic process"/>
    <property type="evidence" value="ECO:0007669"/>
    <property type="project" value="InterPro"/>
</dbReference>
<comment type="caution">
    <text evidence="3">The sequence shown here is derived from an EMBL/GenBank/DDBJ whole genome shotgun (WGS) entry which is preliminary data.</text>
</comment>
<feature type="chain" id="PRO_5039036898" evidence="1">
    <location>
        <begin position="21"/>
        <end position="313"/>
    </location>
</feature>
<feature type="domain" description="GP-PDE" evidence="2">
    <location>
        <begin position="63"/>
        <end position="307"/>
    </location>
</feature>
<dbReference type="RefSeq" id="WP_111863789.1">
    <property type="nucleotide sequence ID" value="NZ_QLYX01000002.1"/>
</dbReference>
<name>A0A365HBD3_9ACTN</name>
<keyword evidence="4" id="KW-1185">Reference proteome</keyword>
<evidence type="ECO:0000313" key="4">
    <source>
        <dbReference type="Proteomes" id="UP000251891"/>
    </source>
</evidence>
<dbReference type="GO" id="GO:0008081">
    <property type="term" value="F:phosphoric diester hydrolase activity"/>
    <property type="evidence" value="ECO:0007669"/>
    <property type="project" value="InterPro"/>
</dbReference>
<dbReference type="Pfam" id="PF03009">
    <property type="entry name" value="GDPD"/>
    <property type="match status" value="1"/>
</dbReference>